<dbReference type="AlphaFoldDB" id="A0A8X6IF52"/>
<dbReference type="Proteomes" id="UP000887013">
    <property type="component" value="Unassembled WGS sequence"/>
</dbReference>
<feature type="transmembrane region" description="Helical" evidence="1">
    <location>
        <begin position="375"/>
        <end position="396"/>
    </location>
</feature>
<proteinExistence type="predicted"/>
<feature type="transmembrane region" description="Helical" evidence="1">
    <location>
        <begin position="144"/>
        <end position="162"/>
    </location>
</feature>
<feature type="transmembrane region" description="Helical" evidence="1">
    <location>
        <begin position="299"/>
        <end position="322"/>
    </location>
</feature>
<feature type="transmembrane region" description="Helical" evidence="1">
    <location>
        <begin position="267"/>
        <end position="287"/>
    </location>
</feature>
<evidence type="ECO:0008006" key="4">
    <source>
        <dbReference type="Google" id="ProtNLM"/>
    </source>
</evidence>
<dbReference type="OrthoDB" id="6425905at2759"/>
<organism evidence="2 3">
    <name type="scientific">Nephila pilipes</name>
    <name type="common">Giant wood spider</name>
    <name type="synonym">Nephila maculata</name>
    <dbReference type="NCBI Taxonomy" id="299642"/>
    <lineage>
        <taxon>Eukaryota</taxon>
        <taxon>Metazoa</taxon>
        <taxon>Ecdysozoa</taxon>
        <taxon>Arthropoda</taxon>
        <taxon>Chelicerata</taxon>
        <taxon>Arachnida</taxon>
        <taxon>Araneae</taxon>
        <taxon>Araneomorphae</taxon>
        <taxon>Entelegynae</taxon>
        <taxon>Araneoidea</taxon>
        <taxon>Nephilidae</taxon>
        <taxon>Nephila</taxon>
    </lineage>
</organism>
<protein>
    <recommendedName>
        <fullName evidence="4">Gustatory receptor</fullName>
    </recommendedName>
</protein>
<evidence type="ECO:0000313" key="2">
    <source>
        <dbReference type="EMBL" id="GFS42636.1"/>
    </source>
</evidence>
<reference evidence="2" key="1">
    <citation type="submission" date="2020-08" db="EMBL/GenBank/DDBJ databases">
        <title>Multicomponent nature underlies the extraordinary mechanical properties of spider dragline silk.</title>
        <authorList>
            <person name="Kono N."/>
            <person name="Nakamura H."/>
            <person name="Mori M."/>
            <person name="Yoshida Y."/>
            <person name="Ohtoshi R."/>
            <person name="Malay A.D."/>
            <person name="Moran D.A.P."/>
            <person name="Tomita M."/>
            <person name="Numata K."/>
            <person name="Arakawa K."/>
        </authorList>
    </citation>
    <scope>NUCLEOTIDE SEQUENCE</scope>
</reference>
<sequence length="400" mass="46381">MTMDVVFRRNRNTFLETYSGVKTRCSMSLKSAFFVLLVFLKLNGINCVPKQNRKEKKFCTNLIWNVVAGANHISAALYLYLKLITFLFDSNVQNVSGLVHAALYFLYRICIFKRKGIIFETIEKLEVNSDAFLKLKTIVKIRDYNVTFCIVQVACIIFLTYINFESYRFNRVCDWLKQMRVQSVSTEECPTWLMDVVYAIDICGYYSFHMVFGFFSIIYSGFCFSLQQFLKNLQARLKKAIKEDDIARVFQSYDEVLQVIEFIEDAYCVPVFISTIICMVALFRAGYYYSFRKSSSFSFYALCLAYSAYNLCVFLILITVASKVNRIATQNRSLVKSLERRYITGKKSEFLEQYLNINRKVLFSLGNTYIINQSLIWTAIGTVFSYGIIIGTLGSVNSWT</sequence>
<keyword evidence="3" id="KW-1185">Reference proteome</keyword>
<comment type="caution">
    <text evidence="2">The sequence shown here is derived from an EMBL/GenBank/DDBJ whole genome shotgun (WGS) entry which is preliminary data.</text>
</comment>
<feature type="transmembrane region" description="Helical" evidence="1">
    <location>
        <begin position="61"/>
        <end position="80"/>
    </location>
</feature>
<keyword evidence="1" id="KW-1133">Transmembrane helix</keyword>
<feature type="transmembrane region" description="Helical" evidence="1">
    <location>
        <begin position="206"/>
        <end position="230"/>
    </location>
</feature>
<name>A0A8X6IF52_NEPPI</name>
<accession>A0A8X6IF52</accession>
<keyword evidence="1" id="KW-0472">Membrane</keyword>
<keyword evidence="1" id="KW-0812">Transmembrane</keyword>
<feature type="transmembrane region" description="Helical" evidence="1">
    <location>
        <begin position="92"/>
        <end position="110"/>
    </location>
</feature>
<dbReference type="EMBL" id="BMAW01044074">
    <property type="protein sequence ID" value="GFS42636.1"/>
    <property type="molecule type" value="Genomic_DNA"/>
</dbReference>
<evidence type="ECO:0000313" key="3">
    <source>
        <dbReference type="Proteomes" id="UP000887013"/>
    </source>
</evidence>
<evidence type="ECO:0000256" key="1">
    <source>
        <dbReference type="SAM" id="Phobius"/>
    </source>
</evidence>
<gene>
    <name evidence="2" type="ORF">NPIL_415091</name>
</gene>